<accession>A0A162PKS2</accession>
<protein>
    <submittedName>
        <fullName evidence="2">Uncharacterized protein</fullName>
    </submittedName>
</protein>
<dbReference type="AlphaFoldDB" id="A0A162PKS2"/>
<organism evidence="2 3">
    <name type="scientific">Colletotrichum incanum</name>
    <name type="common">Soybean anthracnose fungus</name>
    <dbReference type="NCBI Taxonomy" id="1573173"/>
    <lineage>
        <taxon>Eukaryota</taxon>
        <taxon>Fungi</taxon>
        <taxon>Dikarya</taxon>
        <taxon>Ascomycota</taxon>
        <taxon>Pezizomycotina</taxon>
        <taxon>Sordariomycetes</taxon>
        <taxon>Hypocreomycetidae</taxon>
        <taxon>Glomerellales</taxon>
        <taxon>Glomerellaceae</taxon>
        <taxon>Colletotrichum</taxon>
        <taxon>Colletotrichum spaethianum species complex</taxon>
    </lineage>
</organism>
<comment type="caution">
    <text evidence="2">The sequence shown here is derived from an EMBL/GenBank/DDBJ whole genome shotgun (WGS) entry which is preliminary data.</text>
</comment>
<feature type="compositionally biased region" description="Polar residues" evidence="1">
    <location>
        <begin position="61"/>
        <end position="73"/>
    </location>
</feature>
<gene>
    <name evidence="2" type="ORF">CI238_10417</name>
</gene>
<dbReference type="EMBL" id="LFIW01000292">
    <property type="protein sequence ID" value="KZL87268.1"/>
    <property type="molecule type" value="Genomic_DNA"/>
</dbReference>
<name>A0A162PKS2_COLIC</name>
<dbReference type="Proteomes" id="UP000076584">
    <property type="component" value="Unassembled WGS sequence"/>
</dbReference>
<evidence type="ECO:0000313" key="2">
    <source>
        <dbReference type="EMBL" id="KZL87268.1"/>
    </source>
</evidence>
<evidence type="ECO:0000256" key="1">
    <source>
        <dbReference type="SAM" id="MobiDB-lite"/>
    </source>
</evidence>
<feature type="region of interest" description="Disordered" evidence="1">
    <location>
        <begin position="45"/>
        <end position="74"/>
    </location>
</feature>
<proteinExistence type="predicted"/>
<feature type="non-terminal residue" evidence="2">
    <location>
        <position position="119"/>
    </location>
</feature>
<reference evidence="2 3" key="1">
    <citation type="submission" date="2015-06" db="EMBL/GenBank/DDBJ databases">
        <title>Survival trade-offs in plant roots during colonization by closely related pathogenic and mutualistic fungi.</title>
        <authorList>
            <person name="Hacquard S."/>
            <person name="Kracher B."/>
            <person name="Hiruma K."/>
            <person name="Weinman A."/>
            <person name="Muench P."/>
            <person name="Garrido Oter R."/>
            <person name="Ver Loren van Themaat E."/>
            <person name="Dallerey J.-F."/>
            <person name="Damm U."/>
            <person name="Henrissat B."/>
            <person name="Lespinet O."/>
            <person name="Thon M."/>
            <person name="Kemen E."/>
            <person name="McHardy A.C."/>
            <person name="Schulze-Lefert P."/>
            <person name="O'Connell R.J."/>
        </authorList>
    </citation>
    <scope>NUCLEOTIDE SEQUENCE [LARGE SCALE GENOMIC DNA]</scope>
    <source>
        <strain evidence="2 3">MAFF 238704</strain>
    </source>
</reference>
<sequence>LTHSTPSTGSCLVWMHGESAACRLAWRSRPRLASIASPTCKTCQTQATRSGNHDDKRVPATSPSLPDGHTTSCGRAGDSHPGVLCPYSETQARFWLRWTFPALCPARRGTPMCSAFTSR</sequence>
<keyword evidence="3" id="KW-1185">Reference proteome</keyword>
<feature type="non-terminal residue" evidence="2">
    <location>
        <position position="1"/>
    </location>
</feature>
<evidence type="ECO:0000313" key="3">
    <source>
        <dbReference type="Proteomes" id="UP000076584"/>
    </source>
</evidence>